<dbReference type="GO" id="GO:0016829">
    <property type="term" value="F:lyase activity"/>
    <property type="evidence" value="ECO:0007669"/>
    <property type="project" value="InterPro"/>
</dbReference>
<organism evidence="4 5">
    <name type="scientific">Kordiimonas lacus</name>
    <dbReference type="NCBI Taxonomy" id="637679"/>
    <lineage>
        <taxon>Bacteria</taxon>
        <taxon>Pseudomonadati</taxon>
        <taxon>Pseudomonadota</taxon>
        <taxon>Alphaproteobacteria</taxon>
        <taxon>Kordiimonadales</taxon>
        <taxon>Kordiimonadaceae</taxon>
        <taxon>Kordiimonas</taxon>
    </lineage>
</organism>
<evidence type="ECO:0000259" key="3">
    <source>
        <dbReference type="Pfam" id="PF19305"/>
    </source>
</evidence>
<evidence type="ECO:0000313" key="5">
    <source>
        <dbReference type="Proteomes" id="UP000183685"/>
    </source>
</evidence>
<dbReference type="EMBL" id="FNAK01000003">
    <property type="protein sequence ID" value="SDD79808.1"/>
    <property type="molecule type" value="Genomic_DNA"/>
</dbReference>
<dbReference type="InterPro" id="IPR045337">
    <property type="entry name" value="MmgE_PrpD_C"/>
</dbReference>
<feature type="domain" description="MmgE/PrpD C-terminal" evidence="3">
    <location>
        <begin position="286"/>
        <end position="446"/>
    </location>
</feature>
<accession>A0A1G6XNS1</accession>
<gene>
    <name evidence="4" type="ORF">SAMN04488071_1304</name>
</gene>
<sequence>MKVNSDNPLHAFAAWTAGVDASWSGLALDRARDAFIDTVAVMIPGAVEDVTGKVFSLAAKWGRGDCRGVGFTEGLSAPMAALVNGTAAHALDFDDNFDPAKAHASAVLVPALLAIADERDLKGHALLDAYIVGLQMIGRVGQGVNPFHRSRGWHATATVGAVGTAAGCARLMGLTEEQTAHAISLSTSLAGGFMSQFGTMTKPLHAGLAAAGAVQAAQFAEAGITAGANTLHAPNGMGTLMVGQDVEELRAIMADKDEYGQKVQFATTDIGTPLHIEEYGLKLKRFPNCGSVHRSLDGLLALKEKHGFEAPDVAEIFVRAPAAHLRNLMYERPTNSMEAKFSLEYGLAVGLLTGNATLADYEESAIDRPEVTALLPLVRKEYVEKLESDFPTEVHVTLKSGTTMSISVEMPVGSSAAPLTLDQLWDKFDGCVGTLLDTERYRTARETLMALQSDAPARKLMSSLSD</sequence>
<dbReference type="Gene3D" id="3.30.1330.120">
    <property type="entry name" value="2-methylcitrate dehydratase PrpD"/>
    <property type="match status" value="1"/>
</dbReference>
<dbReference type="Pfam" id="PF03972">
    <property type="entry name" value="MmgE_PrpD_N"/>
    <property type="match status" value="1"/>
</dbReference>
<proteinExistence type="inferred from homology"/>
<dbReference type="InterPro" id="IPR042183">
    <property type="entry name" value="MmgE/PrpD_sf_1"/>
</dbReference>
<dbReference type="AlphaFoldDB" id="A0A1G6XNS1"/>
<name>A0A1G6XNS1_9PROT</name>
<dbReference type="OrthoDB" id="9795089at2"/>
<dbReference type="STRING" id="637679.GCA_001550055_00984"/>
<reference evidence="4 5" key="1">
    <citation type="submission" date="2016-10" db="EMBL/GenBank/DDBJ databases">
        <authorList>
            <person name="de Groot N.N."/>
        </authorList>
    </citation>
    <scope>NUCLEOTIDE SEQUENCE [LARGE SCALE GENOMIC DNA]</scope>
    <source>
        <strain evidence="4 5">CGMCC 1.9109</strain>
    </source>
</reference>
<dbReference type="InterPro" id="IPR005656">
    <property type="entry name" value="MmgE_PrpD"/>
</dbReference>
<dbReference type="Proteomes" id="UP000183685">
    <property type="component" value="Unassembled WGS sequence"/>
</dbReference>
<dbReference type="PANTHER" id="PTHR16943:SF8">
    <property type="entry name" value="2-METHYLCITRATE DEHYDRATASE"/>
    <property type="match status" value="1"/>
</dbReference>
<evidence type="ECO:0000256" key="1">
    <source>
        <dbReference type="ARBA" id="ARBA00006174"/>
    </source>
</evidence>
<keyword evidence="5" id="KW-1185">Reference proteome</keyword>
<feature type="domain" description="MmgE/PrpD N-terminal" evidence="2">
    <location>
        <begin position="12"/>
        <end position="244"/>
    </location>
</feature>
<dbReference type="InterPro" id="IPR042188">
    <property type="entry name" value="MmgE/PrpD_sf_2"/>
</dbReference>
<evidence type="ECO:0000259" key="2">
    <source>
        <dbReference type="Pfam" id="PF03972"/>
    </source>
</evidence>
<dbReference type="InterPro" id="IPR036148">
    <property type="entry name" value="MmgE/PrpD_sf"/>
</dbReference>
<dbReference type="Gene3D" id="1.10.4100.10">
    <property type="entry name" value="2-methylcitrate dehydratase PrpD"/>
    <property type="match status" value="1"/>
</dbReference>
<dbReference type="InterPro" id="IPR045336">
    <property type="entry name" value="MmgE_PrpD_N"/>
</dbReference>
<dbReference type="RefSeq" id="WP_068301617.1">
    <property type="nucleotide sequence ID" value="NZ_FNAK01000003.1"/>
</dbReference>
<dbReference type="Pfam" id="PF19305">
    <property type="entry name" value="MmgE_PrpD_C"/>
    <property type="match status" value="1"/>
</dbReference>
<dbReference type="PANTHER" id="PTHR16943">
    <property type="entry name" value="2-METHYLCITRATE DEHYDRATASE-RELATED"/>
    <property type="match status" value="1"/>
</dbReference>
<evidence type="ECO:0000313" key="4">
    <source>
        <dbReference type="EMBL" id="SDD79808.1"/>
    </source>
</evidence>
<comment type="similarity">
    <text evidence="1">Belongs to the PrpD family.</text>
</comment>
<protein>
    <submittedName>
        <fullName evidence="4">2-methylcitrate dehydratase PrpD</fullName>
    </submittedName>
</protein>
<dbReference type="SUPFAM" id="SSF103378">
    <property type="entry name" value="2-methylcitrate dehydratase PrpD"/>
    <property type="match status" value="1"/>
</dbReference>